<dbReference type="EMBL" id="GGEC01044732">
    <property type="protein sequence ID" value="MBX25216.1"/>
    <property type="molecule type" value="Transcribed_RNA"/>
</dbReference>
<dbReference type="Pfam" id="PF25597">
    <property type="entry name" value="SH3_retrovirus"/>
    <property type="match status" value="1"/>
</dbReference>
<protein>
    <submittedName>
        <fullName evidence="3">Retrovirus-related Pol polyprotein from transposon TNT 1-94</fullName>
    </submittedName>
</protein>
<evidence type="ECO:0000313" key="3">
    <source>
        <dbReference type="EMBL" id="MBX25216.1"/>
    </source>
</evidence>
<evidence type="ECO:0000259" key="2">
    <source>
        <dbReference type="Pfam" id="PF25597"/>
    </source>
</evidence>
<proteinExistence type="predicted"/>
<dbReference type="InterPro" id="IPR057670">
    <property type="entry name" value="SH3_retrovirus"/>
</dbReference>
<feature type="domain" description="Retroviral polymerase SH3-like" evidence="2">
    <location>
        <begin position="5"/>
        <end position="53"/>
    </location>
</feature>
<evidence type="ECO:0000256" key="1">
    <source>
        <dbReference type="SAM" id="MobiDB-lite"/>
    </source>
</evidence>
<name>A0A2P2M4R4_RHIMU</name>
<sequence>MHVNDGKLEPRVKKCIILGYASRMKGYRLWCLNPPKFVISRDITFDESSILHSKGESSMPSDVGKGNNAHK</sequence>
<reference evidence="3" key="1">
    <citation type="submission" date="2018-02" db="EMBL/GenBank/DDBJ databases">
        <title>Rhizophora mucronata_Transcriptome.</title>
        <authorList>
            <person name="Meera S.P."/>
            <person name="Sreeshan A."/>
            <person name="Augustine A."/>
        </authorList>
    </citation>
    <scope>NUCLEOTIDE SEQUENCE</scope>
    <source>
        <tissue evidence="3">Leaf</tissue>
    </source>
</reference>
<dbReference type="AlphaFoldDB" id="A0A2P2M4R4"/>
<organism evidence="3">
    <name type="scientific">Rhizophora mucronata</name>
    <name type="common">Asiatic mangrove</name>
    <dbReference type="NCBI Taxonomy" id="61149"/>
    <lineage>
        <taxon>Eukaryota</taxon>
        <taxon>Viridiplantae</taxon>
        <taxon>Streptophyta</taxon>
        <taxon>Embryophyta</taxon>
        <taxon>Tracheophyta</taxon>
        <taxon>Spermatophyta</taxon>
        <taxon>Magnoliopsida</taxon>
        <taxon>eudicotyledons</taxon>
        <taxon>Gunneridae</taxon>
        <taxon>Pentapetalae</taxon>
        <taxon>rosids</taxon>
        <taxon>fabids</taxon>
        <taxon>Malpighiales</taxon>
        <taxon>Rhizophoraceae</taxon>
        <taxon>Rhizophora</taxon>
    </lineage>
</organism>
<feature type="region of interest" description="Disordered" evidence="1">
    <location>
        <begin position="52"/>
        <end position="71"/>
    </location>
</feature>
<accession>A0A2P2M4R4</accession>